<evidence type="ECO:0000313" key="2">
    <source>
        <dbReference type="EMBL" id="GIH02459.1"/>
    </source>
</evidence>
<protein>
    <recommendedName>
        <fullName evidence="1">Peptidase C14 caspase domain-containing protein</fullName>
    </recommendedName>
</protein>
<dbReference type="Proteomes" id="UP000612899">
    <property type="component" value="Unassembled WGS sequence"/>
</dbReference>
<dbReference type="Gene3D" id="3.40.50.1460">
    <property type="match status" value="1"/>
</dbReference>
<evidence type="ECO:0000313" key="3">
    <source>
        <dbReference type="Proteomes" id="UP000612899"/>
    </source>
</evidence>
<comment type="caution">
    <text evidence="2">The sequence shown here is derived from an EMBL/GenBank/DDBJ whole genome shotgun (WGS) entry which is preliminary data.</text>
</comment>
<dbReference type="RefSeq" id="WP_203906404.1">
    <property type="nucleotide sequence ID" value="NZ_BONY01000002.1"/>
</dbReference>
<dbReference type="GO" id="GO:0006508">
    <property type="term" value="P:proteolysis"/>
    <property type="evidence" value="ECO:0007669"/>
    <property type="project" value="InterPro"/>
</dbReference>
<dbReference type="GO" id="GO:0004197">
    <property type="term" value="F:cysteine-type endopeptidase activity"/>
    <property type="evidence" value="ECO:0007669"/>
    <property type="project" value="InterPro"/>
</dbReference>
<proteinExistence type="predicted"/>
<reference evidence="2" key="1">
    <citation type="submission" date="2021-01" db="EMBL/GenBank/DDBJ databases">
        <title>Whole genome shotgun sequence of Rhizocola hellebori NBRC 109834.</title>
        <authorList>
            <person name="Komaki H."/>
            <person name="Tamura T."/>
        </authorList>
    </citation>
    <scope>NUCLEOTIDE SEQUENCE</scope>
    <source>
        <strain evidence="2">NBRC 109834</strain>
    </source>
</reference>
<gene>
    <name evidence="2" type="ORF">Rhe02_05260</name>
</gene>
<organism evidence="2 3">
    <name type="scientific">Rhizocola hellebori</name>
    <dbReference type="NCBI Taxonomy" id="1392758"/>
    <lineage>
        <taxon>Bacteria</taxon>
        <taxon>Bacillati</taxon>
        <taxon>Actinomycetota</taxon>
        <taxon>Actinomycetes</taxon>
        <taxon>Micromonosporales</taxon>
        <taxon>Micromonosporaceae</taxon>
        <taxon>Rhizocola</taxon>
    </lineage>
</organism>
<accession>A0A8J3Q2H0</accession>
<dbReference type="EMBL" id="BONY01000002">
    <property type="protein sequence ID" value="GIH02459.1"/>
    <property type="molecule type" value="Genomic_DNA"/>
</dbReference>
<evidence type="ECO:0000259" key="1">
    <source>
        <dbReference type="Pfam" id="PF00656"/>
    </source>
</evidence>
<dbReference type="Pfam" id="PF00656">
    <property type="entry name" value="Peptidase_C14"/>
    <property type="match status" value="1"/>
</dbReference>
<name>A0A8J3Q2H0_9ACTN</name>
<dbReference type="InterPro" id="IPR011600">
    <property type="entry name" value="Pept_C14_caspase"/>
</dbReference>
<feature type="domain" description="Peptidase C14 caspase" evidence="1">
    <location>
        <begin position="66"/>
        <end position="232"/>
    </location>
</feature>
<keyword evidence="3" id="KW-1185">Reference proteome</keyword>
<dbReference type="AlphaFoldDB" id="A0A8J3Q2H0"/>
<sequence length="737" mass="80799">MPHVVESEFVRVILLGAAAWPSWPSLDNDVFERSYLMVKKYVEEAMGVPAENVLDLFGSADSPNALVQQVQEFLRRPAPTAPPTGVLIYYVGHGDRLASTGDFAVFTAVADSDSRDSSAFRLAYLVEATRESGRELPLFLVLDACFSASAAEAFQQPVGSAGVAVFASASSGDYSRAGPDEPATPFTKALIDVLARGEPESGRHLSLRDARDMVEDELTASSVDRVRPELHSPYQRRGDVSEIGLFPNPAYGYRPPPARGPERMWCAVVSQADGRRVPEGVFADAIVGFKDLYRGRITHETGWLLRKDPVLVAASTVFDSPRGLQEAVAQVCQADLAFFDITGLEPAVMVLLGIRAVIRRGVTICFTSEAPRELATAPPFLLRDINVVSCAAGQIPEDALGKRALAGIQEFLRSPYRYADLPGFDGIRQLPPTVVSRTVIPYFEKVLVLCSFSSEYDERNWRELPRRMAAAVTQKMTGEETAGDDAHNVRIERTLDMGSPRVVSANLLEAIRLTDLCLCDLTGWRPNVLFELGLRLAANPLDPVCIIDTAAADEEGEVAAQRRGLLSIFNVLAYEPSKRKAYYDIVDRHLAMKGSLHEPLSRTWAGTGLPVGGVHRVAWQYADARNEPTAIDVVDLLHTSAMELRTNKSRASTPFIFPAGHAFTEAARRNAQERLIAAWLYLQHRGKNTSREAANESDLILQIGYELIELLADSADEDDRAMAAQVYADIKALVERA</sequence>